<dbReference type="PANTHER" id="PTHR23086">
    <property type="entry name" value="PHOSPHATIDYLINOSITOL-4-PHOSPHATE 5-KINASE"/>
    <property type="match status" value="1"/>
</dbReference>
<keyword evidence="1" id="KW-0418">Kinase</keyword>
<dbReference type="InterPro" id="IPR002498">
    <property type="entry name" value="PInositol-4-P-4/5-kinase_core"/>
</dbReference>
<gene>
    <name evidence="4" type="ORF">EGYM00163_LOCUS17526</name>
</gene>
<evidence type="ECO:0000259" key="3">
    <source>
        <dbReference type="PROSITE" id="PS51455"/>
    </source>
</evidence>
<dbReference type="EMBL" id="HBJA01049485">
    <property type="protein sequence ID" value="CAE0806399.1"/>
    <property type="molecule type" value="Transcribed_RNA"/>
</dbReference>
<dbReference type="InterPro" id="IPR023610">
    <property type="entry name" value="PInositol-4/5-P-5/4-kinase"/>
</dbReference>
<evidence type="ECO:0000256" key="1">
    <source>
        <dbReference type="PROSITE-ProRule" id="PRU00781"/>
    </source>
</evidence>
<reference evidence="4" key="1">
    <citation type="submission" date="2021-01" db="EMBL/GenBank/DDBJ databases">
        <authorList>
            <person name="Corre E."/>
            <person name="Pelletier E."/>
            <person name="Niang G."/>
            <person name="Scheremetjew M."/>
            <person name="Finn R."/>
            <person name="Kale V."/>
            <person name="Holt S."/>
            <person name="Cochrane G."/>
            <person name="Meng A."/>
            <person name="Brown T."/>
            <person name="Cohen L."/>
        </authorList>
    </citation>
    <scope>NUCLEOTIDE SEQUENCE</scope>
    <source>
        <strain evidence="4">CCMP1594</strain>
    </source>
</reference>
<dbReference type="AlphaFoldDB" id="A0A7S4CU14"/>
<keyword evidence="1" id="KW-0808">Transferase</keyword>
<evidence type="ECO:0000256" key="2">
    <source>
        <dbReference type="SAM" id="MobiDB-lite"/>
    </source>
</evidence>
<keyword evidence="1" id="KW-0067">ATP-binding</keyword>
<feature type="domain" description="PIPK" evidence="3">
    <location>
        <begin position="1"/>
        <end position="241"/>
    </location>
</feature>
<sequence length="294" mass="32464">MDKRLKRILTGKFESLLPLAPAATSKSGALFFTSANGSLIFKSIKSFEAKKMLRELPMYIAHFQANPESLLTKFCGLYYSSKNRMYFMVMKNIMPRSIELKACYDLKGSTHGRSVPPEKRKGPTSALQDLDLPGPLPLASPGDYDKLQRLVQADAALLETLQTIDYSLLVCIGYPRGGSSDGGAWHSGGAEHYWIGIIDMLIHYDSRVAVGVLLQKVYKDASWQPPTPYAQRFVAMAAKNFTVGSPVRQHQLLHKPGLYSPPAADGWPYAVYPGLYPPPLPLVPYLPAPYQAVA</sequence>
<dbReference type="CDD" id="cd00139">
    <property type="entry name" value="PIPKc"/>
    <property type="match status" value="1"/>
</dbReference>
<dbReference type="Gene3D" id="3.30.800.10">
    <property type="entry name" value="Phosphatidylinositol Phosphate Kinase II Beta"/>
    <property type="match status" value="1"/>
</dbReference>
<dbReference type="Gene3D" id="3.30.810.10">
    <property type="entry name" value="2-Layer Sandwich"/>
    <property type="match status" value="1"/>
</dbReference>
<dbReference type="SMART" id="SM00330">
    <property type="entry name" value="PIPKc"/>
    <property type="match status" value="1"/>
</dbReference>
<dbReference type="GO" id="GO:0005524">
    <property type="term" value="F:ATP binding"/>
    <property type="evidence" value="ECO:0007669"/>
    <property type="project" value="UniProtKB-UniRule"/>
</dbReference>
<dbReference type="SUPFAM" id="SSF56104">
    <property type="entry name" value="SAICAR synthase-like"/>
    <property type="match status" value="1"/>
</dbReference>
<proteinExistence type="predicted"/>
<evidence type="ECO:0000313" key="4">
    <source>
        <dbReference type="EMBL" id="CAE0806399.1"/>
    </source>
</evidence>
<accession>A0A7S4CU14</accession>
<name>A0A7S4CU14_9EUGL</name>
<protein>
    <recommendedName>
        <fullName evidence="3">PIPK domain-containing protein</fullName>
    </recommendedName>
</protein>
<dbReference type="GO" id="GO:0005886">
    <property type="term" value="C:plasma membrane"/>
    <property type="evidence" value="ECO:0007669"/>
    <property type="project" value="TreeGrafter"/>
</dbReference>
<dbReference type="PROSITE" id="PS51455">
    <property type="entry name" value="PIPK"/>
    <property type="match status" value="1"/>
</dbReference>
<organism evidence="4">
    <name type="scientific">Eutreptiella gymnastica</name>
    <dbReference type="NCBI Taxonomy" id="73025"/>
    <lineage>
        <taxon>Eukaryota</taxon>
        <taxon>Discoba</taxon>
        <taxon>Euglenozoa</taxon>
        <taxon>Euglenida</taxon>
        <taxon>Spirocuta</taxon>
        <taxon>Euglenophyceae</taxon>
        <taxon>Eutreptiales</taxon>
        <taxon>Eutreptiaceae</taxon>
        <taxon>Eutreptiella</taxon>
    </lineage>
</organism>
<dbReference type="GO" id="GO:0016308">
    <property type="term" value="F:1-phosphatidylinositol-4-phosphate 5-kinase activity"/>
    <property type="evidence" value="ECO:0007669"/>
    <property type="project" value="TreeGrafter"/>
</dbReference>
<dbReference type="GO" id="GO:0046854">
    <property type="term" value="P:phosphatidylinositol phosphate biosynthetic process"/>
    <property type="evidence" value="ECO:0007669"/>
    <property type="project" value="TreeGrafter"/>
</dbReference>
<keyword evidence="1" id="KW-0547">Nucleotide-binding</keyword>
<feature type="region of interest" description="Disordered" evidence="2">
    <location>
        <begin position="110"/>
        <end position="133"/>
    </location>
</feature>
<dbReference type="InterPro" id="IPR027484">
    <property type="entry name" value="PInositol-4-P-5-kinase_N"/>
</dbReference>
<dbReference type="Pfam" id="PF01504">
    <property type="entry name" value="PIP5K"/>
    <property type="match status" value="1"/>
</dbReference>
<dbReference type="InterPro" id="IPR027483">
    <property type="entry name" value="PInositol-4-P-4/5-kinase_C_sf"/>
</dbReference>
<dbReference type="PANTHER" id="PTHR23086:SF101">
    <property type="entry name" value="LP03320P-RELATED"/>
    <property type="match status" value="1"/>
</dbReference>